<organism evidence="1 2">
    <name type="scientific">Entamoeba histolytica HM-3:IMSS</name>
    <dbReference type="NCBI Taxonomy" id="885315"/>
    <lineage>
        <taxon>Eukaryota</taxon>
        <taxon>Amoebozoa</taxon>
        <taxon>Evosea</taxon>
        <taxon>Archamoebae</taxon>
        <taxon>Mastigamoebida</taxon>
        <taxon>Entamoebidae</taxon>
        <taxon>Entamoeba</taxon>
    </lineage>
</organism>
<name>M7VZ83_ENTHI</name>
<accession>M7VZ83</accession>
<protein>
    <submittedName>
        <fullName evidence="1">Uncharacterized protein</fullName>
    </submittedName>
</protein>
<gene>
    <name evidence="1" type="ORF">KM1_198650</name>
</gene>
<evidence type="ECO:0000313" key="1">
    <source>
        <dbReference type="EMBL" id="EMS13292.1"/>
    </source>
</evidence>
<evidence type="ECO:0000313" key="2">
    <source>
        <dbReference type="Proteomes" id="UP000030780"/>
    </source>
</evidence>
<proteinExistence type="predicted"/>
<dbReference type="VEuPathDB" id="AmoebaDB:KM1_198650"/>
<dbReference type="Proteomes" id="UP000030780">
    <property type="component" value="Unassembled WGS sequence"/>
</dbReference>
<dbReference type="AlphaFoldDB" id="M7VZ83"/>
<reference evidence="1 2" key="1">
    <citation type="submission" date="2013-01" db="EMBL/GenBank/DDBJ databases">
        <authorList>
            <person name="Inman J."/>
            <person name="Zafar N."/>
            <person name="Lorenzi H."/>
            <person name="Caler E."/>
        </authorList>
    </citation>
    <scope>NUCLEOTIDE SEQUENCE [LARGE SCALE GENOMIC DNA]</scope>
    <source>
        <strain evidence="1 2">HM-3:IMSS</strain>
    </source>
</reference>
<sequence length="57" mass="6926">MKEEIKSREPIYEILQTMEDKESIKIVKTQNKFITKFSQKKNVIIIIFEIKVIHYIQ</sequence>
<dbReference type="EMBL" id="KB638241">
    <property type="protein sequence ID" value="EMS13292.1"/>
    <property type="molecule type" value="Genomic_DNA"/>
</dbReference>